<dbReference type="InterPro" id="IPR005097">
    <property type="entry name" value="Sacchrp_dh_NADP-bd"/>
</dbReference>
<dbReference type="SUPFAM" id="SSF51735">
    <property type="entry name" value="NAD(P)-binding Rossmann-fold domains"/>
    <property type="match status" value="1"/>
</dbReference>
<dbReference type="PANTHER" id="PTHR12286">
    <property type="entry name" value="SACCHAROPINE DEHYDROGENASE-LIKE OXIDOREDUCTASE"/>
    <property type="match status" value="1"/>
</dbReference>
<dbReference type="InterPro" id="IPR051276">
    <property type="entry name" value="Saccharopine_DH-like_oxidrdct"/>
</dbReference>
<accession>A0A7W7HZG0</accession>
<keyword evidence="5" id="KW-1185">Reference proteome</keyword>
<evidence type="ECO:0000256" key="2">
    <source>
        <dbReference type="SAM" id="Phobius"/>
    </source>
</evidence>
<dbReference type="PANTHER" id="PTHR12286:SF5">
    <property type="entry name" value="SACCHAROPINE DEHYDROGENASE-LIKE OXIDOREDUCTASE"/>
    <property type="match status" value="1"/>
</dbReference>
<evidence type="ECO:0000313" key="4">
    <source>
        <dbReference type="EMBL" id="MBB4763614.1"/>
    </source>
</evidence>
<dbReference type="GO" id="GO:0005886">
    <property type="term" value="C:plasma membrane"/>
    <property type="evidence" value="ECO:0007669"/>
    <property type="project" value="TreeGrafter"/>
</dbReference>
<evidence type="ECO:0000259" key="3">
    <source>
        <dbReference type="Pfam" id="PF03435"/>
    </source>
</evidence>
<proteinExistence type="predicted"/>
<evidence type="ECO:0000313" key="5">
    <source>
        <dbReference type="Proteomes" id="UP000578112"/>
    </source>
</evidence>
<dbReference type="EMBL" id="JACHNH010000001">
    <property type="protein sequence ID" value="MBB4763614.1"/>
    <property type="molecule type" value="Genomic_DNA"/>
</dbReference>
<organism evidence="4 5">
    <name type="scientific">Actinoplanes digitatis</name>
    <dbReference type="NCBI Taxonomy" id="1868"/>
    <lineage>
        <taxon>Bacteria</taxon>
        <taxon>Bacillati</taxon>
        <taxon>Actinomycetota</taxon>
        <taxon>Actinomycetes</taxon>
        <taxon>Micromonosporales</taxon>
        <taxon>Micromonosporaceae</taxon>
        <taxon>Actinoplanes</taxon>
    </lineage>
</organism>
<reference evidence="4 5" key="1">
    <citation type="submission" date="2020-08" db="EMBL/GenBank/DDBJ databases">
        <title>Sequencing the genomes of 1000 actinobacteria strains.</title>
        <authorList>
            <person name="Klenk H.-P."/>
        </authorList>
    </citation>
    <scope>NUCLEOTIDE SEQUENCE [LARGE SCALE GENOMIC DNA]</scope>
    <source>
        <strain evidence="4 5">DSM 43149</strain>
    </source>
</reference>
<dbReference type="RefSeq" id="WP_184994907.1">
    <property type="nucleotide sequence ID" value="NZ_BOMK01000020.1"/>
</dbReference>
<keyword evidence="2" id="KW-1133">Transmembrane helix</keyword>
<dbReference type="InterPro" id="IPR036291">
    <property type="entry name" value="NAD(P)-bd_dom_sf"/>
</dbReference>
<name>A0A7W7HZG0_9ACTN</name>
<dbReference type="GO" id="GO:0009247">
    <property type="term" value="P:glycolipid biosynthetic process"/>
    <property type="evidence" value="ECO:0007669"/>
    <property type="project" value="TreeGrafter"/>
</dbReference>
<dbReference type="Pfam" id="PF03435">
    <property type="entry name" value="Sacchrp_dh_NADP"/>
    <property type="match status" value="1"/>
</dbReference>
<dbReference type="Proteomes" id="UP000578112">
    <property type="component" value="Unassembled WGS sequence"/>
</dbReference>
<comment type="caution">
    <text evidence="4">The sequence shown here is derived from an EMBL/GenBank/DDBJ whole genome shotgun (WGS) entry which is preliminary data.</text>
</comment>
<evidence type="ECO:0000256" key="1">
    <source>
        <dbReference type="SAM" id="MobiDB-lite"/>
    </source>
</evidence>
<dbReference type="AlphaFoldDB" id="A0A7W7HZG0"/>
<keyword evidence="2" id="KW-0472">Membrane</keyword>
<keyword evidence="2" id="KW-0812">Transmembrane</keyword>
<protein>
    <submittedName>
        <fullName evidence="4">Short subunit dehydrogenase-like uncharacterized protein</fullName>
    </submittedName>
</protein>
<gene>
    <name evidence="4" type="ORF">BJ971_004170</name>
</gene>
<dbReference type="Gene3D" id="3.40.50.720">
    <property type="entry name" value="NAD(P)-binding Rossmann-like Domain"/>
    <property type="match status" value="1"/>
</dbReference>
<sequence>MSDQASPRARDLDIVLYGATGFVGVLVAAHLAAYAPAGTRIALAGRSAERLEALRTRLGVDWPTVVADAADAPALEKLAAAAHVVITTVGPYAKYGRVLAHACAAAGTDYVDLTGEVLFARASIDENHELASTTGARIVHSCGFDSIPSDIGVHVLHAQVEADGAGELTDTTLVVTSLRGGVSGGTIDSLRHQLDVVKKDRYSRRLAASPYSLSPAPAQEPDLGAQRDMDTPRAAEVDPSLRGSLAPFVMAPYNTRVVRRSNALRGFAYGRGFRYREAMSTGTSPLSPVLAALTKVGLGALAVGLSLPPTRFVLDRILPKPGEGPDERARRAGHFTVDVFTRTTTGARYKARVRAKGDPGYAATAVMLAEAALALVLDRAALPDSPGGVLTPATGIGDALVGRLRAAGLEITAGAIDD</sequence>
<feature type="region of interest" description="Disordered" evidence="1">
    <location>
        <begin position="209"/>
        <end position="228"/>
    </location>
</feature>
<feature type="domain" description="Saccharopine dehydrogenase NADP binding" evidence="3">
    <location>
        <begin position="14"/>
        <end position="117"/>
    </location>
</feature>
<feature type="transmembrane region" description="Helical" evidence="2">
    <location>
        <begin position="12"/>
        <end position="33"/>
    </location>
</feature>